<feature type="transmembrane region" description="Helical" evidence="6">
    <location>
        <begin position="364"/>
        <end position="387"/>
    </location>
</feature>
<evidence type="ECO:0000256" key="4">
    <source>
        <dbReference type="ARBA" id="ARBA00022989"/>
    </source>
</evidence>
<keyword evidence="3 6" id="KW-0812">Transmembrane</keyword>
<gene>
    <name evidence="8" type="ORF">DW352_01480</name>
</gene>
<proteinExistence type="predicted"/>
<feature type="transmembrane region" description="Helical" evidence="6">
    <location>
        <begin position="324"/>
        <end position="343"/>
    </location>
</feature>
<dbReference type="InterPro" id="IPR043428">
    <property type="entry name" value="LivM-like"/>
</dbReference>
<dbReference type="AlphaFoldDB" id="A0A345ZQV4"/>
<sequence>MATHADETRVDVGRALKDAGLTALLAFALFLPLIGFLTVQDFSNNLVLTTRWPLLFSIVAVIGFGRLAYALFVAPRLAARARRPAAAPAAWRGAVGRWFVPFAVGFVLVYPPLVIFTAGWGSAVKWLDNFGIQILIYIMLGWGLNIVVGLAGLLDLGYVAFYAVGAYSYALFAKEFGLSFWILLPIAGVLASFWGVLLGFPVLRLRGDYLAIVTLAFGEIIRIVLINFVDLTNGYAGISSIPRPTFFGIPFNADDDGFAAVFGLEFSPVYRTIFLYYLILALALLTAFVTVRLRRLPVGRAWEALREDEIACRSLGINTTNTKLTAFALGAMFAGFAGSFFAARQGFISPDSFTFMESASIVAIVVLGGMGSQIGVAIAAVAMIGGTEIMRDLDFLKTIFGPTFDPTQYRMLLFGFAMALIMIWRPRGLISTREPSVFLKQRKAISSDLVGEGRG</sequence>
<feature type="transmembrane region" description="Helical" evidence="6">
    <location>
        <begin position="274"/>
        <end position="293"/>
    </location>
</feature>
<keyword evidence="5 6" id="KW-0472">Membrane</keyword>
<accession>A0A345ZQV4</accession>
<dbReference type="GO" id="GO:0015658">
    <property type="term" value="F:branched-chain amino acid transmembrane transporter activity"/>
    <property type="evidence" value="ECO:0007669"/>
    <property type="project" value="InterPro"/>
</dbReference>
<dbReference type="RefSeq" id="WP_115687858.1">
    <property type="nucleotide sequence ID" value="NZ_CP031417.1"/>
</dbReference>
<comment type="subcellular location">
    <subcellularLocation>
        <location evidence="1">Cell membrane</location>
        <topology evidence="1">Multi-pass membrane protein</topology>
    </subcellularLocation>
</comment>
<dbReference type="NCBIfam" id="NF008450">
    <property type="entry name" value="PRK11301.1"/>
    <property type="match status" value="1"/>
</dbReference>
<name>A0A345ZQV4_9HYPH</name>
<evidence type="ECO:0000256" key="6">
    <source>
        <dbReference type="SAM" id="Phobius"/>
    </source>
</evidence>
<dbReference type="CDD" id="cd06581">
    <property type="entry name" value="TM_PBP1_LivM_like"/>
    <property type="match status" value="1"/>
</dbReference>
<feature type="domain" description="High-affinity branched-chain amino acid transport system permease LivHM N-terminal" evidence="7">
    <location>
        <begin position="14"/>
        <end position="110"/>
    </location>
</feature>
<evidence type="ECO:0000313" key="8">
    <source>
        <dbReference type="EMBL" id="AXK79301.1"/>
    </source>
</evidence>
<dbReference type="PANTHER" id="PTHR30482:SF20">
    <property type="entry name" value="HIGH-AFFINITY BRANCHED-CHAIN AMINO ACID TRANSPORT SYSTEM PERMEASE PROTEIN LIVM"/>
    <property type="match status" value="1"/>
</dbReference>
<evidence type="ECO:0000313" key="9">
    <source>
        <dbReference type="Proteomes" id="UP000254889"/>
    </source>
</evidence>
<dbReference type="Proteomes" id="UP000254889">
    <property type="component" value="Chromosome"/>
</dbReference>
<reference evidence="8 9" key="1">
    <citation type="submission" date="2018-07" db="EMBL/GenBank/DDBJ databases">
        <authorList>
            <person name="Quirk P.G."/>
            <person name="Krulwich T.A."/>
        </authorList>
    </citation>
    <scope>NUCLEOTIDE SEQUENCE [LARGE SCALE GENOMIC DNA]</scope>
    <source>
        <strain evidence="8 9">CC-BB4</strain>
    </source>
</reference>
<keyword evidence="2" id="KW-1003">Cell membrane</keyword>
<dbReference type="EMBL" id="CP031417">
    <property type="protein sequence ID" value="AXK79301.1"/>
    <property type="molecule type" value="Genomic_DNA"/>
</dbReference>
<feature type="transmembrane region" description="Helical" evidence="6">
    <location>
        <begin position="52"/>
        <end position="74"/>
    </location>
</feature>
<evidence type="ECO:0000259" key="7">
    <source>
        <dbReference type="Pfam" id="PF11862"/>
    </source>
</evidence>
<dbReference type="InterPro" id="IPR001851">
    <property type="entry name" value="ABC_transp_permease"/>
</dbReference>
<dbReference type="Pfam" id="PF11862">
    <property type="entry name" value="DUF3382"/>
    <property type="match status" value="1"/>
</dbReference>
<dbReference type="KEGG" id="ptaw:DW352_01480"/>
<feature type="transmembrane region" description="Helical" evidence="6">
    <location>
        <begin position="95"/>
        <end position="122"/>
    </location>
</feature>
<dbReference type="InterPro" id="IPR021807">
    <property type="entry name" value="LivHM_N"/>
</dbReference>
<feature type="transmembrane region" description="Helical" evidence="6">
    <location>
        <begin position="209"/>
        <end position="229"/>
    </location>
</feature>
<dbReference type="OrthoDB" id="9814461at2"/>
<feature type="transmembrane region" description="Helical" evidence="6">
    <location>
        <begin position="21"/>
        <end position="40"/>
    </location>
</feature>
<feature type="transmembrane region" description="Helical" evidence="6">
    <location>
        <begin position="176"/>
        <end position="197"/>
    </location>
</feature>
<dbReference type="PANTHER" id="PTHR30482">
    <property type="entry name" value="HIGH-AFFINITY BRANCHED-CHAIN AMINO ACID TRANSPORT SYSTEM PERMEASE"/>
    <property type="match status" value="1"/>
</dbReference>
<evidence type="ECO:0000256" key="3">
    <source>
        <dbReference type="ARBA" id="ARBA00022692"/>
    </source>
</evidence>
<keyword evidence="9" id="KW-1185">Reference proteome</keyword>
<evidence type="ECO:0000256" key="5">
    <source>
        <dbReference type="ARBA" id="ARBA00023136"/>
    </source>
</evidence>
<evidence type="ECO:0000256" key="1">
    <source>
        <dbReference type="ARBA" id="ARBA00004651"/>
    </source>
</evidence>
<dbReference type="GO" id="GO:0005886">
    <property type="term" value="C:plasma membrane"/>
    <property type="evidence" value="ECO:0007669"/>
    <property type="project" value="UniProtKB-SubCell"/>
</dbReference>
<dbReference type="Pfam" id="PF02653">
    <property type="entry name" value="BPD_transp_2"/>
    <property type="match status" value="1"/>
</dbReference>
<feature type="transmembrane region" description="Helical" evidence="6">
    <location>
        <begin position="134"/>
        <end position="164"/>
    </location>
</feature>
<keyword evidence="4 6" id="KW-1133">Transmembrane helix</keyword>
<evidence type="ECO:0000256" key="2">
    <source>
        <dbReference type="ARBA" id="ARBA00022475"/>
    </source>
</evidence>
<organism evidence="8 9">
    <name type="scientific">Pseudolabrys taiwanensis</name>
    <dbReference type="NCBI Taxonomy" id="331696"/>
    <lineage>
        <taxon>Bacteria</taxon>
        <taxon>Pseudomonadati</taxon>
        <taxon>Pseudomonadota</taxon>
        <taxon>Alphaproteobacteria</taxon>
        <taxon>Hyphomicrobiales</taxon>
        <taxon>Xanthobacteraceae</taxon>
        <taxon>Pseudolabrys</taxon>
    </lineage>
</organism>
<protein>
    <submittedName>
        <fullName evidence="8">High-affinity branched-chain amino acid ABC transporter permease LivM</fullName>
    </submittedName>
</protein>